<keyword evidence="2" id="KW-0472">Membrane</keyword>
<dbReference type="HOGENOM" id="CLU_1792772_0_0_11"/>
<feature type="transmembrane region" description="Helical" evidence="2">
    <location>
        <begin position="79"/>
        <end position="106"/>
    </location>
</feature>
<dbReference type="Proteomes" id="UP000019754">
    <property type="component" value="Unassembled WGS sequence"/>
</dbReference>
<evidence type="ECO:0000313" key="3">
    <source>
        <dbReference type="EMBL" id="EYT50842.1"/>
    </source>
</evidence>
<accession>A0A022L4S0</accession>
<proteinExistence type="predicted"/>
<feature type="transmembrane region" description="Helical" evidence="2">
    <location>
        <begin position="37"/>
        <end position="59"/>
    </location>
</feature>
<feature type="transmembrane region" description="Helical" evidence="2">
    <location>
        <begin position="118"/>
        <end position="140"/>
    </location>
</feature>
<evidence type="ECO:0000256" key="1">
    <source>
        <dbReference type="SAM" id="MobiDB-lite"/>
    </source>
</evidence>
<reference evidence="3 4" key="1">
    <citation type="journal article" date="2013" name="Genome Announc.">
        <title>Draft genome sequence of an Actinobacterium, Brachybacterium muris strain UCD-AY4.</title>
        <authorList>
            <person name="Lo J.R."/>
            <person name="Lang J.M."/>
            <person name="Darling A.E."/>
            <person name="Eisen J.A."/>
            <person name="Coil D.A."/>
        </authorList>
    </citation>
    <scope>NUCLEOTIDE SEQUENCE [LARGE SCALE GENOMIC DNA]</scope>
    <source>
        <strain evidence="3 4">UCD-AY4</strain>
    </source>
</reference>
<evidence type="ECO:0000313" key="4">
    <source>
        <dbReference type="Proteomes" id="UP000019754"/>
    </source>
</evidence>
<keyword evidence="4" id="KW-1185">Reference proteome</keyword>
<dbReference type="EMBL" id="AORC01000003">
    <property type="protein sequence ID" value="EYT50842.1"/>
    <property type="molecule type" value="Genomic_DNA"/>
</dbReference>
<gene>
    <name evidence="3" type="ORF">D641_0102710</name>
</gene>
<evidence type="ECO:0000256" key="2">
    <source>
        <dbReference type="SAM" id="Phobius"/>
    </source>
</evidence>
<feature type="region of interest" description="Disordered" evidence="1">
    <location>
        <begin position="1"/>
        <end position="25"/>
    </location>
</feature>
<dbReference type="AlphaFoldDB" id="A0A022L4S0"/>
<protein>
    <recommendedName>
        <fullName evidence="5">DUF4064 domain-containing protein</fullName>
    </recommendedName>
</protein>
<name>A0A022L4S0_9MICO</name>
<dbReference type="STRING" id="1249481.D641_0102710"/>
<keyword evidence="2" id="KW-0812">Transmembrane</keyword>
<comment type="caution">
    <text evidence="3">The sequence shown here is derived from an EMBL/GenBank/DDBJ whole genome shotgun (WGS) entry which is preliminary data.</text>
</comment>
<keyword evidence="2" id="KW-1133">Transmembrane helix</keyword>
<organism evidence="3 4">
    <name type="scientific">Brachybacterium muris UCD-AY4</name>
    <dbReference type="NCBI Taxonomy" id="1249481"/>
    <lineage>
        <taxon>Bacteria</taxon>
        <taxon>Bacillati</taxon>
        <taxon>Actinomycetota</taxon>
        <taxon>Actinomycetes</taxon>
        <taxon>Micrococcales</taxon>
        <taxon>Dermabacteraceae</taxon>
        <taxon>Brachybacterium</taxon>
    </lineage>
</organism>
<evidence type="ECO:0008006" key="5">
    <source>
        <dbReference type="Google" id="ProtNLM"/>
    </source>
</evidence>
<sequence length="144" mass="14388">MRGPGTVAPGTATSATGPAANAATTARTGNRWGRISLILGLVSLLGGGIVAGLIGSTIAQQQAEAGRFLSDTPESYQPLVTLGMGSFLLWSLIALAALVTGIVALVRKERVGGALTGILTGLFAPAVWFAAFAIPAVLIASSLS</sequence>